<reference evidence="8" key="2">
    <citation type="journal article" date="2021" name="Genome Biol. Evol.">
        <title>Developing a high-quality reference genome for a parasitic bivalve with doubly uniparental inheritance (Bivalvia: Unionida).</title>
        <authorList>
            <person name="Smith C.H."/>
        </authorList>
    </citation>
    <scope>NUCLEOTIDE SEQUENCE</scope>
    <source>
        <strain evidence="8">CHS0354</strain>
        <tissue evidence="8">Mantle</tissue>
    </source>
</reference>
<gene>
    <name evidence="8" type="ORF">CHS0354_026909</name>
</gene>
<protein>
    <recommendedName>
        <fullName evidence="7">SRCR domain-containing protein</fullName>
    </recommendedName>
</protein>
<dbReference type="Pfam" id="PF00057">
    <property type="entry name" value="Ldl_recept_a"/>
    <property type="match status" value="1"/>
</dbReference>
<evidence type="ECO:0000256" key="5">
    <source>
        <dbReference type="PROSITE-ProRule" id="PRU00124"/>
    </source>
</evidence>
<dbReference type="PANTHER" id="PTHR45742:SF8">
    <property type="entry name" value="FLOCCULATION PROTEIN FLO11"/>
    <property type="match status" value="1"/>
</dbReference>
<evidence type="ECO:0000256" key="3">
    <source>
        <dbReference type="ARBA" id="ARBA00022852"/>
    </source>
</evidence>
<dbReference type="PANTHER" id="PTHR45742">
    <property type="entry name" value="COMPLEMENT COMPONENT C6"/>
    <property type="match status" value="1"/>
</dbReference>
<name>A0AAE0SPY7_9BIVA</name>
<feature type="domain" description="SRCR" evidence="7">
    <location>
        <begin position="130"/>
        <end position="178"/>
    </location>
</feature>
<dbReference type="InterPro" id="IPR001190">
    <property type="entry name" value="SRCR"/>
</dbReference>
<dbReference type="GO" id="GO:0006956">
    <property type="term" value="P:complement activation"/>
    <property type="evidence" value="ECO:0007669"/>
    <property type="project" value="TreeGrafter"/>
</dbReference>
<dbReference type="GO" id="GO:0005579">
    <property type="term" value="C:membrane attack complex"/>
    <property type="evidence" value="ECO:0007669"/>
    <property type="project" value="TreeGrafter"/>
</dbReference>
<dbReference type="Proteomes" id="UP001195483">
    <property type="component" value="Unassembled WGS sequence"/>
</dbReference>
<evidence type="ECO:0000256" key="6">
    <source>
        <dbReference type="PROSITE-ProRule" id="PRU00196"/>
    </source>
</evidence>
<dbReference type="InterPro" id="IPR036055">
    <property type="entry name" value="LDL_receptor-like_sf"/>
</dbReference>
<evidence type="ECO:0000256" key="2">
    <source>
        <dbReference type="ARBA" id="ARBA00022525"/>
    </source>
</evidence>
<reference evidence="8" key="3">
    <citation type="submission" date="2023-05" db="EMBL/GenBank/DDBJ databases">
        <authorList>
            <person name="Smith C.H."/>
        </authorList>
    </citation>
    <scope>NUCLEOTIDE SEQUENCE</scope>
    <source>
        <strain evidence="8">CHS0354</strain>
        <tissue evidence="8">Mantle</tissue>
    </source>
</reference>
<reference evidence="8" key="1">
    <citation type="journal article" date="2021" name="Genome Biol. Evol.">
        <title>A High-Quality Reference Genome for a Parasitic Bivalve with Doubly Uniparental Inheritance (Bivalvia: Unionida).</title>
        <authorList>
            <person name="Smith C.H."/>
        </authorList>
    </citation>
    <scope>NUCLEOTIDE SEQUENCE</scope>
    <source>
        <strain evidence="8">CHS0354</strain>
    </source>
</reference>
<dbReference type="PROSITE" id="PS50287">
    <property type="entry name" value="SRCR_2"/>
    <property type="match status" value="1"/>
</dbReference>
<evidence type="ECO:0000256" key="1">
    <source>
        <dbReference type="ARBA" id="ARBA00004613"/>
    </source>
</evidence>
<accession>A0AAE0SPY7</accession>
<dbReference type="SMART" id="SM00192">
    <property type="entry name" value="LDLa"/>
    <property type="match status" value="1"/>
</dbReference>
<evidence type="ECO:0000256" key="4">
    <source>
        <dbReference type="ARBA" id="ARBA00023157"/>
    </source>
</evidence>
<dbReference type="SUPFAM" id="SSF57424">
    <property type="entry name" value="LDL receptor-like module"/>
    <property type="match status" value="1"/>
</dbReference>
<dbReference type="PROSITE" id="PS01209">
    <property type="entry name" value="LDLRA_1"/>
    <property type="match status" value="1"/>
</dbReference>
<feature type="disulfide bond" evidence="5">
    <location>
        <begin position="107"/>
        <end position="122"/>
    </location>
</feature>
<evidence type="ECO:0000259" key="7">
    <source>
        <dbReference type="PROSITE" id="PS50287"/>
    </source>
</evidence>
<evidence type="ECO:0000313" key="9">
    <source>
        <dbReference type="Proteomes" id="UP001195483"/>
    </source>
</evidence>
<dbReference type="Gene3D" id="4.10.400.10">
    <property type="entry name" value="Low-density Lipoprotein Receptor"/>
    <property type="match status" value="1"/>
</dbReference>
<keyword evidence="4 5" id="KW-1015">Disulfide bond</keyword>
<dbReference type="InterPro" id="IPR023415">
    <property type="entry name" value="LDLR_class-A_CS"/>
</dbReference>
<dbReference type="CDD" id="cd00112">
    <property type="entry name" value="LDLa"/>
    <property type="match status" value="1"/>
</dbReference>
<comment type="caution">
    <text evidence="8">The sequence shown here is derived from an EMBL/GenBank/DDBJ whole genome shotgun (WGS) entry which is preliminary data.</text>
</comment>
<dbReference type="InterPro" id="IPR002172">
    <property type="entry name" value="LDrepeatLR_classA_rpt"/>
</dbReference>
<proteinExistence type="predicted"/>
<evidence type="ECO:0000313" key="8">
    <source>
        <dbReference type="EMBL" id="KAK3595691.1"/>
    </source>
</evidence>
<keyword evidence="2" id="KW-0964">Secreted</keyword>
<dbReference type="PROSITE" id="PS50068">
    <property type="entry name" value="LDLRA_2"/>
    <property type="match status" value="1"/>
</dbReference>
<dbReference type="EMBL" id="JAEAOA010001600">
    <property type="protein sequence ID" value="KAK3595691.1"/>
    <property type="molecule type" value="Genomic_DNA"/>
</dbReference>
<dbReference type="GO" id="GO:0031640">
    <property type="term" value="P:killing of cells of another organism"/>
    <property type="evidence" value="ECO:0007669"/>
    <property type="project" value="UniProtKB-KW"/>
</dbReference>
<keyword evidence="3" id="KW-0204">Cytolysis</keyword>
<keyword evidence="9" id="KW-1185">Reference proteome</keyword>
<comment type="caution">
    <text evidence="6">Lacks conserved residue(s) required for the propagation of feature annotation.</text>
</comment>
<dbReference type="AlphaFoldDB" id="A0AAE0SPY7"/>
<dbReference type="GO" id="GO:0005576">
    <property type="term" value="C:extracellular region"/>
    <property type="evidence" value="ECO:0007669"/>
    <property type="project" value="UniProtKB-SubCell"/>
</dbReference>
<sequence>MSPIHSAFSFPVDIPGGCVVISTCFYRYDHINRTVSGWLKGWIPLKAGVANIIFEAKTITTTTVWPGLVALDDVSLISGPCPVYPDCGTDTFQCTTTKVCIPIDLQCDGANDCEDGSDEDNCNRKADFQVKLINGDGSFGSIAILYQGLWRPMCMPKNSLMDDSSTIVQLVCKKVGYT</sequence>
<comment type="subcellular location">
    <subcellularLocation>
        <location evidence="1">Secreted</location>
    </subcellularLocation>
</comment>
<organism evidence="8 9">
    <name type="scientific">Potamilus streckersoni</name>
    <dbReference type="NCBI Taxonomy" id="2493646"/>
    <lineage>
        <taxon>Eukaryota</taxon>
        <taxon>Metazoa</taxon>
        <taxon>Spiralia</taxon>
        <taxon>Lophotrochozoa</taxon>
        <taxon>Mollusca</taxon>
        <taxon>Bivalvia</taxon>
        <taxon>Autobranchia</taxon>
        <taxon>Heteroconchia</taxon>
        <taxon>Palaeoheterodonta</taxon>
        <taxon>Unionida</taxon>
        <taxon>Unionoidea</taxon>
        <taxon>Unionidae</taxon>
        <taxon>Ambleminae</taxon>
        <taxon>Lampsilini</taxon>
        <taxon>Potamilus</taxon>
    </lineage>
</organism>